<gene>
    <name evidence="2" type="ORF">BaRGS_00011619</name>
</gene>
<feature type="domain" description="YqaJ viral recombinase" evidence="1">
    <location>
        <begin position="25"/>
        <end position="158"/>
    </location>
</feature>
<protein>
    <recommendedName>
        <fullName evidence="1">YqaJ viral recombinase domain-containing protein</fullName>
    </recommendedName>
</protein>
<keyword evidence="3" id="KW-1185">Reference proteome</keyword>
<dbReference type="CDD" id="cd22343">
    <property type="entry name" value="PDDEXK_lambda_exonuclease-like"/>
    <property type="match status" value="1"/>
</dbReference>
<evidence type="ECO:0000313" key="2">
    <source>
        <dbReference type="EMBL" id="KAK7497089.1"/>
    </source>
</evidence>
<accession>A0ABD0LCC0</accession>
<comment type="caution">
    <text evidence="2">The sequence shown here is derived from an EMBL/GenBank/DDBJ whole genome shotgun (WGS) entry which is preliminary data.</text>
</comment>
<evidence type="ECO:0000313" key="3">
    <source>
        <dbReference type="Proteomes" id="UP001519460"/>
    </source>
</evidence>
<dbReference type="GO" id="GO:0006281">
    <property type="term" value="P:DNA repair"/>
    <property type="evidence" value="ECO:0007669"/>
    <property type="project" value="UniProtKB-ARBA"/>
</dbReference>
<feature type="non-terminal residue" evidence="2">
    <location>
        <position position="1"/>
    </location>
</feature>
<dbReference type="PANTHER" id="PTHR46609:SF8">
    <property type="entry name" value="YQAJ VIRAL RECOMBINASE DOMAIN-CONTAINING PROTEIN"/>
    <property type="match status" value="1"/>
</dbReference>
<dbReference type="AlphaFoldDB" id="A0ABD0LCC0"/>
<dbReference type="InterPro" id="IPR011604">
    <property type="entry name" value="PDDEXK-like_dom_sf"/>
</dbReference>
<organism evidence="2 3">
    <name type="scientific">Batillaria attramentaria</name>
    <dbReference type="NCBI Taxonomy" id="370345"/>
    <lineage>
        <taxon>Eukaryota</taxon>
        <taxon>Metazoa</taxon>
        <taxon>Spiralia</taxon>
        <taxon>Lophotrochozoa</taxon>
        <taxon>Mollusca</taxon>
        <taxon>Gastropoda</taxon>
        <taxon>Caenogastropoda</taxon>
        <taxon>Sorbeoconcha</taxon>
        <taxon>Cerithioidea</taxon>
        <taxon>Batillariidae</taxon>
        <taxon>Batillaria</taxon>
    </lineage>
</organism>
<name>A0ABD0LCC0_9CAEN</name>
<dbReference type="Pfam" id="PF09588">
    <property type="entry name" value="YqaJ"/>
    <property type="match status" value="1"/>
</dbReference>
<dbReference type="InterPro" id="IPR011335">
    <property type="entry name" value="Restrct_endonuc-II-like"/>
</dbReference>
<proteinExistence type="predicted"/>
<reference evidence="2 3" key="1">
    <citation type="journal article" date="2023" name="Sci. Data">
        <title>Genome assembly of the Korean intertidal mud-creeper Batillaria attramentaria.</title>
        <authorList>
            <person name="Patra A.K."/>
            <person name="Ho P.T."/>
            <person name="Jun S."/>
            <person name="Lee S.J."/>
            <person name="Kim Y."/>
            <person name="Won Y.J."/>
        </authorList>
    </citation>
    <scope>NUCLEOTIDE SEQUENCE [LARGE SCALE GENOMIC DNA]</scope>
    <source>
        <strain evidence="2">Wonlab-2016</strain>
    </source>
</reference>
<dbReference type="EMBL" id="JACVVK020000061">
    <property type="protein sequence ID" value="KAK7497089.1"/>
    <property type="molecule type" value="Genomic_DNA"/>
</dbReference>
<dbReference type="Proteomes" id="UP001519460">
    <property type="component" value="Unassembled WGS sequence"/>
</dbReference>
<dbReference type="SUPFAM" id="SSF52980">
    <property type="entry name" value="Restriction endonuclease-like"/>
    <property type="match status" value="1"/>
</dbReference>
<dbReference type="Gene3D" id="3.90.320.10">
    <property type="match status" value="1"/>
</dbReference>
<dbReference type="InterPro" id="IPR019080">
    <property type="entry name" value="YqaJ_viral_recombinase"/>
</dbReference>
<dbReference type="InterPro" id="IPR051703">
    <property type="entry name" value="NF-kappa-B_Signaling_Reg"/>
</dbReference>
<dbReference type="PANTHER" id="PTHR46609">
    <property type="entry name" value="EXONUCLEASE, PHAGE-TYPE/RECB, C-TERMINAL DOMAIN-CONTAINING PROTEIN"/>
    <property type="match status" value="1"/>
</dbReference>
<sequence length="239" mass="27637">CLKVTEDEAERLEAASRGNDMSDPWFEYRQGRITASKMGKVCNQDIPQKDPLCDILQMSDFNTENDEGCAWGKRHEEDAFREYEKIMREGHTGFKFTRSGLVINPKYPHLGATPYGIVECDCHDKGDKGVLLIKCPHKHRDAAPCQVVDKYFCLVPHQKTTPVCSSKLSKKHNFYYQAQGLMAVCKVSYCDFVCWTSRGVHVERMEFNQPFWFQMSKQLKEYFLSRVLPQLLKTNFARA</sequence>
<evidence type="ECO:0000259" key="1">
    <source>
        <dbReference type="Pfam" id="PF09588"/>
    </source>
</evidence>